<organism evidence="2 3">
    <name type="scientific">Talaromyces pinophilus</name>
    <name type="common">Penicillium pinophilum</name>
    <dbReference type="NCBI Taxonomy" id="128442"/>
    <lineage>
        <taxon>Eukaryota</taxon>
        <taxon>Fungi</taxon>
        <taxon>Dikarya</taxon>
        <taxon>Ascomycota</taxon>
        <taxon>Pezizomycotina</taxon>
        <taxon>Eurotiomycetes</taxon>
        <taxon>Eurotiomycetidae</taxon>
        <taxon>Eurotiales</taxon>
        <taxon>Trichocomaceae</taxon>
        <taxon>Talaromyces</taxon>
        <taxon>Talaromyces sect. Talaromyces</taxon>
    </lineage>
</organism>
<protein>
    <submittedName>
        <fullName evidence="2">GPI anchored protein</fullName>
    </submittedName>
</protein>
<feature type="chain" id="PRO_5027661440" evidence="1">
    <location>
        <begin position="19"/>
        <end position="185"/>
    </location>
</feature>
<dbReference type="PANTHER" id="PTHR40640">
    <property type="entry name" value="ANCHORED GLYCOPROTEIN, PUTATIVE (AFU_ORTHOLOGUE AFUA_8G04860)-RELATED"/>
    <property type="match status" value="1"/>
</dbReference>
<evidence type="ECO:0000256" key="1">
    <source>
        <dbReference type="SAM" id="SignalP"/>
    </source>
</evidence>
<dbReference type="Proteomes" id="UP000053095">
    <property type="component" value="Unassembled WGS sequence"/>
</dbReference>
<keyword evidence="1" id="KW-0732">Signal</keyword>
<reference evidence="3" key="1">
    <citation type="journal article" date="2015" name="Genome Announc.">
        <title>Draft genome sequence of Talaromyces cellulolyticus strain Y-94, a source of lignocellulosic biomass-degrading enzymes.</title>
        <authorList>
            <person name="Fujii T."/>
            <person name="Koike H."/>
            <person name="Sawayama S."/>
            <person name="Yano S."/>
            <person name="Inoue H."/>
        </authorList>
    </citation>
    <scope>NUCLEOTIDE SEQUENCE [LARGE SCALE GENOMIC DNA]</scope>
    <source>
        <strain evidence="3">Y-94</strain>
    </source>
</reference>
<comment type="caution">
    <text evidence="2">The sequence shown here is derived from an EMBL/GenBank/DDBJ whole genome shotgun (WGS) entry which is preliminary data.</text>
</comment>
<feature type="signal peptide" evidence="1">
    <location>
        <begin position="1"/>
        <end position="18"/>
    </location>
</feature>
<name>A0A6V8GZ38_TALPI</name>
<evidence type="ECO:0000313" key="3">
    <source>
        <dbReference type="Proteomes" id="UP000053095"/>
    </source>
</evidence>
<keyword evidence="3" id="KW-1185">Reference proteome</keyword>
<proteinExistence type="predicted"/>
<accession>A0A6V8GZ38</accession>
<dbReference type="AlphaFoldDB" id="A0A6V8GZ38"/>
<dbReference type="EMBL" id="DF933811">
    <property type="protein sequence ID" value="GAM34291.1"/>
    <property type="molecule type" value="Genomic_DNA"/>
</dbReference>
<gene>
    <name evidence="2" type="ORF">TCE0_015f01771</name>
</gene>
<dbReference type="PANTHER" id="PTHR40640:SF1">
    <property type="entry name" value="ANCHORED GLYCOPROTEIN, PUTATIVE (AFU_ORTHOLOGUE AFUA_8G04860)-RELATED"/>
    <property type="match status" value="1"/>
</dbReference>
<sequence>MYLHTVLSILASVAVVVASDCGANIPGVDLSGYSVQTEGHSGSTTTYLIECQSSATACPYGSDGATVVVGPSTMDMVYSDSGASMSLGCSYTDSTIAVCSEQGIGNQYTFSTSMTVTVTSTCAADAATSIVAASTGATATATTASATATGSSGSASSSNPAMPQVTARAGWLIGGAAVAVGLAIV</sequence>
<evidence type="ECO:0000313" key="2">
    <source>
        <dbReference type="EMBL" id="GAM34291.1"/>
    </source>
</evidence>